<feature type="transmembrane region" description="Helical" evidence="2">
    <location>
        <begin position="69"/>
        <end position="86"/>
    </location>
</feature>
<proteinExistence type="predicted"/>
<feature type="compositionally biased region" description="Polar residues" evidence="1">
    <location>
        <begin position="15"/>
        <end position="27"/>
    </location>
</feature>
<sequence>PALEKQPVPGAARNRTGNRTPTQSKPSSESVIRVFNIPAITWSLTAVLLLSGSYHALQAARSRQRTDRVNNILHALMNILMAAMLWNLAPTTMLAQIAVLTGAALWFVIQAVARPEFKTFCAGNQGRLKCAYHALTMAGAALMLAMMNQGTTPAQGTAPAQTMTMPMPATHHAMAAAPQNTATAMFDHSPALAILPTIFFGAAAVAFLILLLRGRATATTPSHASAPRLPVRAEHGLEALGAAVMALMFATMAV</sequence>
<evidence type="ECO:0000313" key="4">
    <source>
        <dbReference type="Proteomes" id="UP001589536"/>
    </source>
</evidence>
<dbReference type="Proteomes" id="UP001589536">
    <property type="component" value="Unassembled WGS sequence"/>
</dbReference>
<dbReference type="EMBL" id="JBHMBH010000061">
    <property type="protein sequence ID" value="MFB9716658.1"/>
    <property type="molecule type" value="Genomic_DNA"/>
</dbReference>
<feature type="non-terminal residue" evidence="3">
    <location>
        <position position="1"/>
    </location>
</feature>
<keyword evidence="2" id="KW-1133">Transmembrane helix</keyword>
<feature type="transmembrane region" description="Helical" evidence="2">
    <location>
        <begin position="92"/>
        <end position="109"/>
    </location>
</feature>
<gene>
    <name evidence="3" type="ORF">ACFFPI_21425</name>
</gene>
<accession>A0ABV5UWQ4</accession>
<organism evidence="3 4">
    <name type="scientific">Arthrobacter methylotrophus</name>
    <dbReference type="NCBI Taxonomy" id="121291"/>
    <lineage>
        <taxon>Bacteria</taxon>
        <taxon>Bacillati</taxon>
        <taxon>Actinomycetota</taxon>
        <taxon>Actinomycetes</taxon>
        <taxon>Micrococcales</taxon>
        <taxon>Micrococcaceae</taxon>
        <taxon>Arthrobacter</taxon>
    </lineage>
</organism>
<evidence type="ECO:0000256" key="1">
    <source>
        <dbReference type="SAM" id="MobiDB-lite"/>
    </source>
</evidence>
<reference evidence="3 4" key="1">
    <citation type="submission" date="2024-09" db="EMBL/GenBank/DDBJ databases">
        <authorList>
            <person name="Sun Q."/>
            <person name="Mori K."/>
        </authorList>
    </citation>
    <scope>NUCLEOTIDE SEQUENCE [LARGE SCALE GENOMIC DNA]</scope>
    <source>
        <strain evidence="3 4">JCM 13519</strain>
    </source>
</reference>
<protein>
    <submittedName>
        <fullName evidence="3">DUF5134 domain-containing protein</fullName>
    </submittedName>
</protein>
<evidence type="ECO:0000256" key="2">
    <source>
        <dbReference type="SAM" id="Phobius"/>
    </source>
</evidence>
<feature type="transmembrane region" description="Helical" evidence="2">
    <location>
        <begin position="191"/>
        <end position="212"/>
    </location>
</feature>
<dbReference type="RefSeq" id="WP_376955302.1">
    <property type="nucleotide sequence ID" value="NZ_JBHMBH010000061.1"/>
</dbReference>
<evidence type="ECO:0000313" key="3">
    <source>
        <dbReference type="EMBL" id="MFB9716658.1"/>
    </source>
</evidence>
<keyword evidence="4" id="KW-1185">Reference proteome</keyword>
<feature type="transmembrane region" description="Helical" evidence="2">
    <location>
        <begin position="35"/>
        <end position="57"/>
    </location>
</feature>
<dbReference type="Pfam" id="PF17197">
    <property type="entry name" value="DUF5134"/>
    <property type="match status" value="1"/>
</dbReference>
<feature type="transmembrane region" description="Helical" evidence="2">
    <location>
        <begin position="130"/>
        <end position="147"/>
    </location>
</feature>
<keyword evidence="2" id="KW-0812">Transmembrane</keyword>
<comment type="caution">
    <text evidence="3">The sequence shown here is derived from an EMBL/GenBank/DDBJ whole genome shotgun (WGS) entry which is preliminary data.</text>
</comment>
<keyword evidence="2" id="KW-0472">Membrane</keyword>
<dbReference type="InterPro" id="IPR033458">
    <property type="entry name" value="DUF5134"/>
</dbReference>
<name>A0ABV5UWQ4_9MICC</name>
<feature type="region of interest" description="Disordered" evidence="1">
    <location>
        <begin position="1"/>
        <end position="27"/>
    </location>
</feature>